<feature type="transmembrane region" description="Helical" evidence="2">
    <location>
        <begin position="761"/>
        <end position="782"/>
    </location>
</feature>
<feature type="compositionally biased region" description="Low complexity" evidence="1">
    <location>
        <begin position="653"/>
        <end position="667"/>
    </location>
</feature>
<evidence type="ECO:0000256" key="2">
    <source>
        <dbReference type="SAM" id="Phobius"/>
    </source>
</evidence>
<evidence type="ECO:0000313" key="3">
    <source>
        <dbReference type="EMBL" id="VEV55622.1"/>
    </source>
</evidence>
<dbReference type="GeneID" id="59892995"/>
<evidence type="ECO:0000256" key="1">
    <source>
        <dbReference type="SAM" id="MobiDB-lite"/>
    </source>
</evidence>
<dbReference type="AlphaFoldDB" id="A0A449BQC0"/>
<feature type="compositionally biased region" description="Polar residues" evidence="1">
    <location>
        <begin position="403"/>
        <end position="422"/>
    </location>
</feature>
<dbReference type="Pfam" id="PF06022">
    <property type="entry name" value="Cir_Bir_Yir"/>
    <property type="match status" value="1"/>
</dbReference>
<feature type="transmembrane region" description="Helical" evidence="2">
    <location>
        <begin position="841"/>
        <end position="861"/>
    </location>
</feature>
<dbReference type="OrthoDB" id="373276at2759"/>
<organism evidence="3 4">
    <name type="scientific">Plasmodium vinckei vinckei</name>
    <dbReference type="NCBI Taxonomy" id="54757"/>
    <lineage>
        <taxon>Eukaryota</taxon>
        <taxon>Sar</taxon>
        <taxon>Alveolata</taxon>
        <taxon>Apicomplexa</taxon>
        <taxon>Aconoidasida</taxon>
        <taxon>Haemosporida</taxon>
        <taxon>Plasmodiidae</taxon>
        <taxon>Plasmodium</taxon>
        <taxon>Plasmodium (Vinckeia)</taxon>
    </lineage>
</organism>
<feature type="compositionally biased region" description="Low complexity" evidence="1">
    <location>
        <begin position="372"/>
        <end position="389"/>
    </location>
</feature>
<feature type="compositionally biased region" description="Basic and acidic residues" evidence="1">
    <location>
        <begin position="488"/>
        <end position="502"/>
    </location>
</feature>
<feature type="compositionally biased region" description="Polar residues" evidence="1">
    <location>
        <begin position="455"/>
        <end position="469"/>
    </location>
</feature>
<proteinExistence type="predicted"/>
<sequence>MNDKVCDILSEVDNLFVKGTVNVVKFNKNSSLLYNCPYDKKRKEFKCTNNNERINALGSYLYNKLLKFSKDFEGGGNDNNRHIELFIIWLGDKLFKIESDYKETMEESYKKHLENHMGNFNYWRVIYSKSIYKDASIRKMNQFYTLLNNICKLITEYKKNPQKPDRNRLRNHFTQCLNYYRSIHVSINECKPYIHLLDSLKMMYEIFRLQQIVNNNSIPTKEKELLIKRVESLTTFKNENKYLLPLSAKLSFGDKECIEARSKDEQIGKSIATKNLHSKPKGAGLPKKTDTGAQRKPPTQPVSQPQSTSPTTPKPRPQPRPQPQPQPRPQPRPQPQPQPAAPPEPPTQPPHQKPQSSPTTSTLTPPGPPATPLSGSPQPSKSDPQSPSSLSPPQPIQPPAKHQVSQQQAPESQTLLQKQTQPVAPVQSAGPQQSGPSLQSTDPPPATPPSGSPSQNASELKSPQTGDSNNSKEPKDSGNGKGSTGGTKDNKGDPNDRSKDPADGSSDPASNTSGGYFNLGPSIFKFLLNGTENLKKTSEFIKENQQKVKEVTEKISNVYNDAKDNLKNVYDKSNNYLNNFINDIIDQLNQTDPSSKQNGNNSGTGNPPGGGNLPIHIPPPQPPSTTDPTNPPPLPPLNPPSTLPKDPLPTTPTDPSKGPSSNSLPTPLSNPTPNTSPDPPKGSSQQKQSPSQSQPITLQNLQSSPSNQKIFVQLGKSLSSDPNLKTKWNLPTTWNGSVDCKYEIKFMNTTLVCCTYEQCSLTGISVTFVLIPIILLIAYKYLSFGSSKKSEKKNMKRVINFHDGKSKTKIIISSNDRRKHLKPVINSVGRKKYPLLNIYKLMQADPIPFINLFFLLIFFVYKRKENFLEL</sequence>
<dbReference type="RefSeq" id="XP_037490294.1">
    <property type="nucleotide sequence ID" value="XM_037634150.1"/>
</dbReference>
<feature type="region of interest" description="Disordered" evidence="1">
    <location>
        <begin position="589"/>
        <end position="703"/>
    </location>
</feature>
<dbReference type="KEGG" id="pvv:PVVCY_0602480"/>
<keyword evidence="2" id="KW-1133">Transmembrane helix</keyword>
<feature type="compositionally biased region" description="Pro residues" evidence="1">
    <location>
        <begin position="312"/>
        <end position="352"/>
    </location>
</feature>
<feature type="compositionally biased region" description="Low complexity" evidence="1">
    <location>
        <begin position="301"/>
        <end position="311"/>
    </location>
</feature>
<feature type="compositionally biased region" description="Low complexity" evidence="1">
    <location>
        <begin position="353"/>
        <end position="364"/>
    </location>
</feature>
<protein>
    <submittedName>
        <fullName evidence="3">PIR protein CIR protein</fullName>
    </submittedName>
</protein>
<feature type="compositionally biased region" description="Pro residues" evidence="1">
    <location>
        <begin position="616"/>
        <end position="652"/>
    </location>
</feature>
<evidence type="ECO:0000313" key="4">
    <source>
        <dbReference type="Proteomes" id="UP000290582"/>
    </source>
</evidence>
<reference evidence="3 4" key="1">
    <citation type="submission" date="2019-01" db="EMBL/GenBank/DDBJ databases">
        <authorList>
            <person name="Ramaprasad A."/>
        </authorList>
    </citation>
    <scope>NUCLEOTIDE SEQUENCE [LARGE SCALE GENOMIC DNA]</scope>
</reference>
<dbReference type="EMBL" id="LR215062">
    <property type="protein sequence ID" value="VEV55622.1"/>
    <property type="molecule type" value="Genomic_DNA"/>
</dbReference>
<feature type="compositionally biased region" description="Low complexity" evidence="1">
    <location>
        <begin position="681"/>
        <end position="695"/>
    </location>
</feature>
<dbReference type="VEuPathDB" id="PlasmoDB:PVVCY_0602480"/>
<dbReference type="Proteomes" id="UP000290582">
    <property type="component" value="Chromosome PVVCY_06"/>
</dbReference>
<name>A0A449BQC0_PLAVN</name>
<feature type="compositionally biased region" description="Pro residues" evidence="1">
    <location>
        <begin position="442"/>
        <end position="451"/>
    </location>
</feature>
<gene>
    <name evidence="3" type="ORF">PVVCY_0602480</name>
</gene>
<feature type="region of interest" description="Disordered" evidence="1">
    <location>
        <begin position="270"/>
        <end position="520"/>
    </location>
</feature>
<feature type="compositionally biased region" description="Polar residues" evidence="1">
    <location>
        <begin position="429"/>
        <end position="439"/>
    </location>
</feature>
<feature type="compositionally biased region" description="Pro residues" evidence="1">
    <location>
        <begin position="668"/>
        <end position="680"/>
    </location>
</feature>
<accession>A0A449BQC0</accession>
<keyword evidence="2" id="KW-0472">Membrane</keyword>
<dbReference type="InterPro" id="IPR006477">
    <property type="entry name" value="Yir_bir_cir"/>
</dbReference>
<keyword evidence="2" id="KW-0812">Transmembrane</keyword>